<organism evidence="10 11">
    <name type="scientific">Diabrotica balteata</name>
    <name type="common">Banded cucumber beetle</name>
    <dbReference type="NCBI Taxonomy" id="107213"/>
    <lineage>
        <taxon>Eukaryota</taxon>
        <taxon>Metazoa</taxon>
        <taxon>Ecdysozoa</taxon>
        <taxon>Arthropoda</taxon>
        <taxon>Hexapoda</taxon>
        <taxon>Insecta</taxon>
        <taxon>Pterygota</taxon>
        <taxon>Neoptera</taxon>
        <taxon>Endopterygota</taxon>
        <taxon>Coleoptera</taxon>
        <taxon>Polyphaga</taxon>
        <taxon>Cucujiformia</taxon>
        <taxon>Chrysomeloidea</taxon>
        <taxon>Chrysomelidae</taxon>
        <taxon>Galerucinae</taxon>
        <taxon>Diabroticina</taxon>
        <taxon>Diabroticites</taxon>
        <taxon>Diabrotica</taxon>
    </lineage>
</organism>
<dbReference type="SMART" id="SM00839">
    <property type="entry name" value="ELFV_dehydrog"/>
    <property type="match status" value="1"/>
</dbReference>
<name>A0A9N9T5J9_DIABA</name>
<comment type="subcellular location">
    <subcellularLocation>
        <location evidence="1">Mitochondrion</location>
    </subcellularLocation>
</comment>
<dbReference type="InterPro" id="IPR036291">
    <property type="entry name" value="NAD(P)-bd_dom_sf"/>
</dbReference>
<evidence type="ECO:0000313" key="11">
    <source>
        <dbReference type="Proteomes" id="UP001153709"/>
    </source>
</evidence>
<dbReference type="Pfam" id="PF02812">
    <property type="entry name" value="ELFV_dehydrog_N"/>
    <property type="match status" value="1"/>
</dbReference>
<dbReference type="GO" id="GO:0005739">
    <property type="term" value="C:mitochondrion"/>
    <property type="evidence" value="ECO:0007669"/>
    <property type="project" value="UniProtKB-SubCell"/>
</dbReference>
<keyword evidence="11" id="KW-1185">Reference proteome</keyword>
<dbReference type="InterPro" id="IPR006095">
    <property type="entry name" value="Glu/Leu/Phe/Val/Trp_DH"/>
</dbReference>
<evidence type="ECO:0000256" key="5">
    <source>
        <dbReference type="ARBA" id="ARBA00023128"/>
    </source>
</evidence>
<dbReference type="Gene3D" id="3.40.50.720">
    <property type="entry name" value="NAD(P)-binding Rossmann-like Domain"/>
    <property type="match status" value="1"/>
</dbReference>
<dbReference type="CDD" id="cd01076">
    <property type="entry name" value="NAD_bind_1_Glu_DH"/>
    <property type="match status" value="1"/>
</dbReference>
<evidence type="ECO:0000256" key="4">
    <source>
        <dbReference type="ARBA" id="ARBA00023002"/>
    </source>
</evidence>
<dbReference type="InterPro" id="IPR006096">
    <property type="entry name" value="Glu/Leu/Phe/Val/Trp_DH_C"/>
</dbReference>
<keyword evidence="4 8" id="KW-0560">Oxidoreductase</keyword>
<evidence type="ECO:0000259" key="9">
    <source>
        <dbReference type="SMART" id="SM00839"/>
    </source>
</evidence>
<evidence type="ECO:0000256" key="7">
    <source>
        <dbReference type="ARBA" id="ARBA00048577"/>
    </source>
</evidence>
<sequence length="578" mass="64160">MSLNNVASTRFVQNAKLPLRSLILLPNENEKRFCGERKTPTIFRNEEKRLLKVFPLIKTSIQSRHYAHQIPDRIKDVATKADPEFFDMIEYFFHKACIIVEQKLIEDIMKKKGSKLSKEQAEDRVAGIFNSMQHCDGLLELALPIKLDNGKYEIIEAYRAHHSGHKTPLKGGIRFSEHVNRDEVKALSALMTFKCACVDVPFGGSKGGVKIDPRCYSPSELEQIVRKYTLECTKKCFVGPGLDVPAPDMGTGEREMSWLADTYAKTIGYLDINHQAITTGKPINQGGIHGRTPATGRGIFHGIQNFVSEEGIMKTIGLKTGTEGKTVIIQGLGNVGLHTMRFCHRGGCKIIGIKEIDGSIFNEQGIDPNALEDYKLSKGTIVGFPGATKFDGDLMTHACDILIPAATEKVITAKNADKIQAKIIAEGANGPTTPGAHDILLKKNILVIPDLYCNAGGVTVSYFEWLKNINHVSYGRLTFKYEKDSNYHLLQSVQESLERKFCEVGDIPIVPSEAFQKRIAGASEKDIVHSGLFYSMERASKRIKKTAKKYNLGIDFRSAAYVNSVEKIFVTINDAGFV</sequence>
<dbReference type="InterPro" id="IPR046346">
    <property type="entry name" value="Aminoacid_DH-like_N_sf"/>
</dbReference>
<dbReference type="InterPro" id="IPR006097">
    <property type="entry name" value="Glu/Leu/Phe/Val/Trp_DH_dimer"/>
</dbReference>
<evidence type="ECO:0000256" key="1">
    <source>
        <dbReference type="ARBA" id="ARBA00004173"/>
    </source>
</evidence>
<comment type="similarity">
    <text evidence="2 8">Belongs to the Glu/Leu/Phe/Val dehydrogenases family.</text>
</comment>
<dbReference type="FunFam" id="3.40.50.720:FF:000100">
    <property type="entry name" value="Glutamate dehydrogenase 1, mitochondrial"/>
    <property type="match status" value="1"/>
</dbReference>
<reference evidence="10" key="1">
    <citation type="submission" date="2022-01" db="EMBL/GenBank/DDBJ databases">
        <authorList>
            <person name="King R."/>
        </authorList>
    </citation>
    <scope>NUCLEOTIDE SEQUENCE</scope>
</reference>
<evidence type="ECO:0000256" key="2">
    <source>
        <dbReference type="ARBA" id="ARBA00006382"/>
    </source>
</evidence>
<protein>
    <recommendedName>
        <fullName evidence="3">glutamate dehydrogenase [NAD(P)(+)]</fullName>
        <ecNumber evidence="3">1.4.1.3</ecNumber>
    </recommendedName>
</protein>
<dbReference type="EC" id="1.4.1.3" evidence="3"/>
<feature type="domain" description="Glutamate/phenylalanine/leucine/valine/L-tryptophan dehydrogenase C-terminal" evidence="9">
    <location>
        <begin position="288"/>
        <end position="576"/>
    </location>
</feature>
<evidence type="ECO:0000256" key="6">
    <source>
        <dbReference type="ARBA" id="ARBA00047867"/>
    </source>
</evidence>
<dbReference type="GO" id="GO:0006538">
    <property type="term" value="P:L-glutamate catabolic process"/>
    <property type="evidence" value="ECO:0007669"/>
    <property type="project" value="TreeGrafter"/>
</dbReference>
<evidence type="ECO:0000256" key="3">
    <source>
        <dbReference type="ARBA" id="ARBA00012889"/>
    </source>
</evidence>
<dbReference type="Pfam" id="PF00208">
    <property type="entry name" value="ELFV_dehydrog"/>
    <property type="match status" value="1"/>
</dbReference>
<comment type="catalytic activity">
    <reaction evidence="7">
        <text>L-glutamate + NADP(+) + H2O = 2-oxoglutarate + NH4(+) + NADPH + H(+)</text>
        <dbReference type="Rhea" id="RHEA:11612"/>
        <dbReference type="ChEBI" id="CHEBI:15377"/>
        <dbReference type="ChEBI" id="CHEBI:15378"/>
        <dbReference type="ChEBI" id="CHEBI:16810"/>
        <dbReference type="ChEBI" id="CHEBI:28938"/>
        <dbReference type="ChEBI" id="CHEBI:29985"/>
        <dbReference type="ChEBI" id="CHEBI:57783"/>
        <dbReference type="ChEBI" id="CHEBI:58349"/>
        <dbReference type="EC" id="1.4.1.3"/>
    </reaction>
</comment>
<dbReference type="GO" id="GO:0004352">
    <property type="term" value="F:glutamate dehydrogenase (NAD+) activity"/>
    <property type="evidence" value="ECO:0007669"/>
    <property type="project" value="TreeGrafter"/>
</dbReference>
<dbReference type="OrthoDB" id="6718861at2759"/>
<dbReference type="InterPro" id="IPR033922">
    <property type="entry name" value="NAD_bind_Glu_DH"/>
</dbReference>
<dbReference type="SUPFAM" id="SSF53223">
    <property type="entry name" value="Aminoacid dehydrogenase-like, N-terminal domain"/>
    <property type="match status" value="1"/>
</dbReference>
<dbReference type="Gene3D" id="1.10.287.140">
    <property type="match status" value="1"/>
</dbReference>
<evidence type="ECO:0000256" key="8">
    <source>
        <dbReference type="RuleBase" id="RU004417"/>
    </source>
</evidence>
<dbReference type="PRINTS" id="PR00082">
    <property type="entry name" value="GLFDHDRGNASE"/>
</dbReference>
<dbReference type="PROSITE" id="PS00074">
    <property type="entry name" value="GLFV_DEHYDROGENASE"/>
    <property type="match status" value="1"/>
</dbReference>
<keyword evidence="5" id="KW-0496">Mitochondrion</keyword>
<evidence type="ECO:0000313" key="10">
    <source>
        <dbReference type="EMBL" id="CAG9834817.1"/>
    </source>
</evidence>
<dbReference type="InterPro" id="IPR033524">
    <property type="entry name" value="Glu/Leu/Phe/Val_DH_AS"/>
</dbReference>
<dbReference type="AlphaFoldDB" id="A0A9N9T5J9"/>
<dbReference type="EMBL" id="OU898280">
    <property type="protein sequence ID" value="CAG9834817.1"/>
    <property type="molecule type" value="Genomic_DNA"/>
</dbReference>
<dbReference type="SUPFAM" id="SSF51735">
    <property type="entry name" value="NAD(P)-binding Rossmann-fold domains"/>
    <property type="match status" value="1"/>
</dbReference>
<gene>
    <name evidence="10" type="ORF">DIABBA_LOCUS8082</name>
</gene>
<dbReference type="PANTHER" id="PTHR11606:SF13">
    <property type="entry name" value="GLUTAMATE DEHYDROGENASE 1, MITOCHONDRIAL"/>
    <property type="match status" value="1"/>
</dbReference>
<dbReference type="Proteomes" id="UP001153709">
    <property type="component" value="Chromosome 5"/>
</dbReference>
<proteinExistence type="inferred from homology"/>
<dbReference type="PANTHER" id="PTHR11606">
    <property type="entry name" value="GLUTAMATE DEHYDROGENASE"/>
    <property type="match status" value="1"/>
</dbReference>
<dbReference type="Gene3D" id="3.40.50.10860">
    <property type="entry name" value="Leucine Dehydrogenase, chain A, domain 1"/>
    <property type="match status" value="1"/>
</dbReference>
<accession>A0A9N9T5J9</accession>
<comment type="catalytic activity">
    <reaction evidence="6">
        <text>L-glutamate + NAD(+) + H2O = 2-oxoglutarate + NH4(+) + NADH + H(+)</text>
        <dbReference type="Rhea" id="RHEA:15133"/>
        <dbReference type="ChEBI" id="CHEBI:15377"/>
        <dbReference type="ChEBI" id="CHEBI:15378"/>
        <dbReference type="ChEBI" id="CHEBI:16810"/>
        <dbReference type="ChEBI" id="CHEBI:28938"/>
        <dbReference type="ChEBI" id="CHEBI:29985"/>
        <dbReference type="ChEBI" id="CHEBI:57540"/>
        <dbReference type="ChEBI" id="CHEBI:57945"/>
        <dbReference type="EC" id="1.4.1.3"/>
    </reaction>
</comment>